<reference evidence="2" key="1">
    <citation type="submission" date="2019-04" db="EMBL/GenBank/DDBJ databases">
        <title>Evolution of Biomass-Degrading Anaerobic Consortia Revealed by Metagenomics.</title>
        <authorList>
            <person name="Peng X."/>
        </authorList>
    </citation>
    <scope>NUCLEOTIDE SEQUENCE</scope>
    <source>
        <strain evidence="2">SIG551</strain>
    </source>
</reference>
<evidence type="ECO:0000313" key="2">
    <source>
        <dbReference type="EMBL" id="MBE6833012.1"/>
    </source>
</evidence>
<dbReference type="InterPro" id="IPR035681">
    <property type="entry name" value="ComA-like_MBL"/>
</dbReference>
<dbReference type="Pfam" id="PF00753">
    <property type="entry name" value="Lactamase_B"/>
    <property type="match status" value="1"/>
</dbReference>
<dbReference type="EMBL" id="SVNY01000002">
    <property type="protein sequence ID" value="MBE6833012.1"/>
    <property type="molecule type" value="Genomic_DNA"/>
</dbReference>
<protein>
    <submittedName>
        <fullName evidence="2">MBL fold metallo-hydrolase</fullName>
    </submittedName>
</protein>
<comment type="caution">
    <text evidence="2">The sequence shown here is derived from an EMBL/GenBank/DDBJ whole genome shotgun (WGS) entry which is preliminary data.</text>
</comment>
<dbReference type="AlphaFoldDB" id="A0A928Q4Q0"/>
<feature type="domain" description="Metallo-beta-lactamase" evidence="1">
    <location>
        <begin position="72"/>
        <end position="270"/>
    </location>
</feature>
<gene>
    <name evidence="2" type="ORF">E7512_05430</name>
</gene>
<dbReference type="SUPFAM" id="SSF56281">
    <property type="entry name" value="Metallo-hydrolase/oxidoreductase"/>
    <property type="match status" value="1"/>
</dbReference>
<dbReference type="PANTHER" id="PTHR30619:SF1">
    <property type="entry name" value="RECOMBINATION PROTEIN 2"/>
    <property type="match status" value="1"/>
</dbReference>
<dbReference type="Proteomes" id="UP000754750">
    <property type="component" value="Unassembled WGS sequence"/>
</dbReference>
<dbReference type="PANTHER" id="PTHR30619">
    <property type="entry name" value="DNA INTERNALIZATION/COMPETENCE PROTEIN COMEC/REC2"/>
    <property type="match status" value="1"/>
</dbReference>
<evidence type="ECO:0000313" key="3">
    <source>
        <dbReference type="Proteomes" id="UP000754750"/>
    </source>
</evidence>
<evidence type="ECO:0000259" key="1">
    <source>
        <dbReference type="SMART" id="SM00849"/>
    </source>
</evidence>
<sequence length="313" mass="33894">MKPQTTQVEFRKKRACFTALAAVLLCLGVLPALFPGGYSAWWRQAFSVAGLSDFSSAADDAPMSMHVLEVGKADSILVECQGKYLLVDGGTPDQAEKVSRYLARRGVTALDYVINTHPDSDHVGGLGGVIQEFSVGRYFMPQLPEQLIPSDFAYTNTIEALKEKQIPVEYLRGGDALSLGELSVRVLAPLSVLDTTNNNSIVLLLVFGQTRFLLMGDAEAGEESALLSSRQNLRADVLKVGHHGSKTSSTAAFLAAVRPKYAAVSVADSHYELPSREVLDRLNRFSAIVGRTDVSGTLLYCSDGISVTYQTER</sequence>
<dbReference type="SMART" id="SM00849">
    <property type="entry name" value="Lactamase_B"/>
    <property type="match status" value="1"/>
</dbReference>
<accession>A0A928Q4Q0</accession>
<proteinExistence type="predicted"/>
<dbReference type="Gene3D" id="3.60.15.10">
    <property type="entry name" value="Ribonuclease Z/Hydroxyacylglutathione hydrolase-like"/>
    <property type="match status" value="1"/>
</dbReference>
<dbReference type="RefSeq" id="WP_020071825.1">
    <property type="nucleotide sequence ID" value="NZ_SVNY01000002.1"/>
</dbReference>
<organism evidence="2 3">
    <name type="scientific">Faecalispora sporosphaeroides</name>
    <dbReference type="NCBI Taxonomy" id="1549"/>
    <lineage>
        <taxon>Bacteria</taxon>
        <taxon>Bacillati</taxon>
        <taxon>Bacillota</taxon>
        <taxon>Clostridia</taxon>
        <taxon>Eubacteriales</taxon>
        <taxon>Oscillospiraceae</taxon>
        <taxon>Faecalispora</taxon>
    </lineage>
</organism>
<dbReference type="InterPro" id="IPR036866">
    <property type="entry name" value="RibonucZ/Hydroxyglut_hydro"/>
</dbReference>
<dbReference type="CDD" id="cd07731">
    <property type="entry name" value="ComA-like_MBL-fold"/>
    <property type="match status" value="1"/>
</dbReference>
<dbReference type="InterPro" id="IPR052159">
    <property type="entry name" value="Competence_DNA_uptake"/>
</dbReference>
<dbReference type="InterPro" id="IPR001279">
    <property type="entry name" value="Metallo-B-lactamas"/>
</dbReference>
<name>A0A928Q4Q0_9FIRM</name>